<accession>A0AC58TCY6</accession>
<dbReference type="Proteomes" id="UP000790787">
    <property type="component" value="Chromosome 19"/>
</dbReference>
<reference evidence="2" key="2">
    <citation type="submission" date="2025-08" db="UniProtKB">
        <authorList>
            <consortium name="RefSeq"/>
        </authorList>
    </citation>
    <scope>IDENTIFICATION</scope>
    <source>
        <tissue evidence="2">Leaf</tissue>
    </source>
</reference>
<sequence length="141" mass="16039">MVRVLLSINSNVSMLMRTCLPYISWPFNWNELYPIVEHIKHHTSVTQVIWQRPESPSVKVNSDGSALSNPGRIWVGVIIRDYTSEFIHAIATPLGEGTDNLAEIEPTIIGVQWCLDNGFYKVYLEADSTLLIQWLIKNESP</sequence>
<protein>
    <submittedName>
        <fullName evidence="2">Uncharacterized protein LOC142173399</fullName>
    </submittedName>
</protein>
<evidence type="ECO:0000313" key="1">
    <source>
        <dbReference type="Proteomes" id="UP000790787"/>
    </source>
</evidence>
<gene>
    <name evidence="2" type="primary">LOC142173399</name>
</gene>
<evidence type="ECO:0000313" key="2">
    <source>
        <dbReference type="RefSeq" id="XP_075095081.1"/>
    </source>
</evidence>
<organism evidence="1 2">
    <name type="scientific">Nicotiana tabacum</name>
    <name type="common">Common tobacco</name>
    <dbReference type="NCBI Taxonomy" id="4097"/>
    <lineage>
        <taxon>Eukaryota</taxon>
        <taxon>Viridiplantae</taxon>
        <taxon>Streptophyta</taxon>
        <taxon>Embryophyta</taxon>
        <taxon>Tracheophyta</taxon>
        <taxon>Spermatophyta</taxon>
        <taxon>Magnoliopsida</taxon>
        <taxon>eudicotyledons</taxon>
        <taxon>Gunneridae</taxon>
        <taxon>Pentapetalae</taxon>
        <taxon>asterids</taxon>
        <taxon>lamiids</taxon>
        <taxon>Solanales</taxon>
        <taxon>Solanaceae</taxon>
        <taxon>Nicotianoideae</taxon>
        <taxon>Nicotianeae</taxon>
        <taxon>Nicotiana</taxon>
    </lineage>
</organism>
<proteinExistence type="predicted"/>
<dbReference type="RefSeq" id="XP_075095081.1">
    <property type="nucleotide sequence ID" value="XM_075238980.1"/>
</dbReference>
<reference evidence="1" key="1">
    <citation type="journal article" date="2014" name="Nat. Commun.">
        <title>The tobacco genome sequence and its comparison with those of tomato and potato.</title>
        <authorList>
            <person name="Sierro N."/>
            <person name="Battey J.N."/>
            <person name="Ouadi S."/>
            <person name="Bakaher N."/>
            <person name="Bovet L."/>
            <person name="Willig A."/>
            <person name="Goepfert S."/>
            <person name="Peitsch M.C."/>
            <person name="Ivanov N.V."/>
        </authorList>
    </citation>
    <scope>NUCLEOTIDE SEQUENCE [LARGE SCALE GENOMIC DNA]</scope>
</reference>
<keyword evidence="1" id="KW-1185">Reference proteome</keyword>
<name>A0AC58TCY6_TOBAC</name>